<dbReference type="Proteomes" id="UP001374893">
    <property type="component" value="Chromosome"/>
</dbReference>
<keyword evidence="2" id="KW-1185">Reference proteome</keyword>
<name>A0ABM7RR20_9BACT</name>
<dbReference type="EMBL" id="AP024702">
    <property type="protein sequence ID" value="BCX49816.1"/>
    <property type="molecule type" value="Genomic_DNA"/>
</dbReference>
<accession>A0ABM7RR20</accession>
<dbReference type="RefSeq" id="WP_338686597.1">
    <property type="nucleotide sequence ID" value="NZ_AP024702.1"/>
</dbReference>
<evidence type="ECO:0000313" key="1">
    <source>
        <dbReference type="EMBL" id="BCX49816.1"/>
    </source>
</evidence>
<proteinExistence type="predicted"/>
<gene>
    <name evidence="1" type="ORF">HAHE_37240</name>
</gene>
<sequence>MTRRSIPILLALTTLGEGALVFNIDGIGPDASPTASAGAIGAGDDGTVNVAYSQSPATINGETSVTLILTVTSLTLDGNGFDDDTAVLNFSLVSSGGTINHTTDLGVSGNGAGRISDVSESLTFAYTGGTITLGAGAAAGDMGVIDFIGFNQIGLSQFDNVDGDIATLALGTGSPVNVTTNEFSFSADPGDMTVGYAQGGAANDGFKVNHFRSRFSFDVVSVPEPSVAFVVALGAGVILPRRRR</sequence>
<reference evidence="1 2" key="1">
    <citation type="submission" date="2021-06" db="EMBL/GenBank/DDBJ databases">
        <title>Complete genome of Haloferula helveola possessing various polysaccharide degrading enzymes.</title>
        <authorList>
            <person name="Takami H."/>
            <person name="Huang C."/>
            <person name="Hamasaki K."/>
        </authorList>
    </citation>
    <scope>NUCLEOTIDE SEQUENCE [LARGE SCALE GENOMIC DNA]</scope>
    <source>
        <strain evidence="1 2">CN-1</strain>
    </source>
</reference>
<protein>
    <recommendedName>
        <fullName evidence="3">PEP-CTERM protein-sorting domain-containing protein</fullName>
    </recommendedName>
</protein>
<evidence type="ECO:0008006" key="3">
    <source>
        <dbReference type="Google" id="ProtNLM"/>
    </source>
</evidence>
<organism evidence="1 2">
    <name type="scientific">Haloferula helveola</name>
    <dbReference type="NCBI Taxonomy" id="490095"/>
    <lineage>
        <taxon>Bacteria</taxon>
        <taxon>Pseudomonadati</taxon>
        <taxon>Verrucomicrobiota</taxon>
        <taxon>Verrucomicrobiia</taxon>
        <taxon>Verrucomicrobiales</taxon>
        <taxon>Verrucomicrobiaceae</taxon>
        <taxon>Haloferula</taxon>
    </lineage>
</organism>
<evidence type="ECO:0000313" key="2">
    <source>
        <dbReference type="Proteomes" id="UP001374893"/>
    </source>
</evidence>